<reference evidence="2" key="1">
    <citation type="submission" date="2022-06" db="EMBL/GenBank/DDBJ databases">
        <title>Novel species in genus nocardia.</title>
        <authorList>
            <person name="Li F."/>
        </authorList>
    </citation>
    <scope>NUCLEOTIDE SEQUENCE</scope>
    <source>
        <strain evidence="2">CDC141</strain>
    </source>
</reference>
<protein>
    <submittedName>
        <fullName evidence="2">DUF4360 domain-containing protein</fullName>
    </submittedName>
</protein>
<organism evidence="2 3">
    <name type="scientific">Nocardia pulmonis</name>
    <dbReference type="NCBI Taxonomy" id="2951408"/>
    <lineage>
        <taxon>Bacteria</taxon>
        <taxon>Bacillati</taxon>
        <taxon>Actinomycetota</taxon>
        <taxon>Actinomycetes</taxon>
        <taxon>Mycobacteriales</taxon>
        <taxon>Nocardiaceae</taxon>
        <taxon>Nocardia</taxon>
    </lineage>
</organism>
<accession>A0A9X2EDR1</accession>
<evidence type="ECO:0000313" key="2">
    <source>
        <dbReference type="EMBL" id="MCM6778476.1"/>
    </source>
</evidence>
<name>A0A9X2EDR1_9NOCA</name>
<evidence type="ECO:0000256" key="1">
    <source>
        <dbReference type="SAM" id="SignalP"/>
    </source>
</evidence>
<feature type="chain" id="PRO_5040959381" evidence="1">
    <location>
        <begin position="33"/>
        <end position="196"/>
    </location>
</feature>
<feature type="signal peptide" evidence="1">
    <location>
        <begin position="1"/>
        <end position="32"/>
    </location>
</feature>
<comment type="caution">
    <text evidence="2">The sequence shown here is derived from an EMBL/GenBank/DDBJ whole genome shotgun (WGS) entry which is preliminary data.</text>
</comment>
<dbReference type="EMBL" id="JAMRXG010000022">
    <property type="protein sequence ID" value="MCM6778476.1"/>
    <property type="molecule type" value="Genomic_DNA"/>
</dbReference>
<dbReference type="Pfam" id="PF14273">
    <property type="entry name" value="DUF4360"/>
    <property type="match status" value="1"/>
</dbReference>
<evidence type="ECO:0000313" key="3">
    <source>
        <dbReference type="Proteomes" id="UP001139157"/>
    </source>
</evidence>
<dbReference type="PROSITE" id="PS51318">
    <property type="entry name" value="TAT"/>
    <property type="match status" value="1"/>
</dbReference>
<gene>
    <name evidence="2" type="ORF">NDR86_33800</name>
</gene>
<dbReference type="InterPro" id="IPR025649">
    <property type="entry name" value="DUF4360"/>
</dbReference>
<sequence length="196" mass="20678">MRTTLRRTLTASVTTAATVLGLTMLTAPAAHAATDARITTIDYAGSGCAGSATTDIDATGTKATITFERYRADVGRDVNLTDSYKNCNLILTVSMPTLRNLTATVTHSTYCDLKQDVEGQSRGFVRAGGDVIPATFSETFTGPEEGRCDVSASSTSAVPLVGEAIVQSYSELILNNSANRRHSGFMITEVAVVQLS</sequence>
<keyword evidence="1" id="KW-0732">Signal</keyword>
<keyword evidence="3" id="KW-1185">Reference proteome</keyword>
<dbReference type="AlphaFoldDB" id="A0A9X2EDR1"/>
<proteinExistence type="predicted"/>
<dbReference type="RefSeq" id="WP_251917987.1">
    <property type="nucleotide sequence ID" value="NZ_JAMRXG010000022.1"/>
</dbReference>
<dbReference type="InterPro" id="IPR006311">
    <property type="entry name" value="TAT_signal"/>
</dbReference>
<dbReference type="Proteomes" id="UP001139157">
    <property type="component" value="Unassembled WGS sequence"/>
</dbReference>